<dbReference type="PROSITE" id="PS50930">
    <property type="entry name" value="HTH_LYTTR"/>
    <property type="match status" value="1"/>
</dbReference>
<dbReference type="SMART" id="SM00850">
    <property type="entry name" value="LytTR"/>
    <property type="match status" value="1"/>
</dbReference>
<keyword evidence="1" id="KW-0597">Phosphoprotein</keyword>
<dbReference type="GO" id="GO:0003677">
    <property type="term" value="F:DNA binding"/>
    <property type="evidence" value="ECO:0007669"/>
    <property type="project" value="UniProtKB-KW"/>
</dbReference>
<dbReference type="SMART" id="SM00448">
    <property type="entry name" value="REC"/>
    <property type="match status" value="1"/>
</dbReference>
<dbReference type="Pfam" id="PF00072">
    <property type="entry name" value="Response_reg"/>
    <property type="match status" value="1"/>
</dbReference>
<keyword evidence="4" id="KW-0238">DNA-binding</keyword>
<feature type="domain" description="Response regulatory" evidence="2">
    <location>
        <begin position="6"/>
        <end position="118"/>
    </location>
</feature>
<accession>A0A840U4E2</accession>
<dbReference type="PANTHER" id="PTHR37299">
    <property type="entry name" value="TRANSCRIPTIONAL REGULATOR-RELATED"/>
    <property type="match status" value="1"/>
</dbReference>
<evidence type="ECO:0000256" key="1">
    <source>
        <dbReference type="PROSITE-ProRule" id="PRU00169"/>
    </source>
</evidence>
<organism evidence="4 5">
    <name type="scientific">Rhabdobacter roseus</name>
    <dbReference type="NCBI Taxonomy" id="1655419"/>
    <lineage>
        <taxon>Bacteria</taxon>
        <taxon>Pseudomonadati</taxon>
        <taxon>Bacteroidota</taxon>
        <taxon>Cytophagia</taxon>
        <taxon>Cytophagales</taxon>
        <taxon>Cytophagaceae</taxon>
        <taxon>Rhabdobacter</taxon>
    </lineage>
</organism>
<dbReference type="InterPro" id="IPR011006">
    <property type="entry name" value="CheY-like_superfamily"/>
</dbReference>
<evidence type="ECO:0000259" key="3">
    <source>
        <dbReference type="PROSITE" id="PS50930"/>
    </source>
</evidence>
<reference evidence="4 5" key="1">
    <citation type="submission" date="2020-08" db="EMBL/GenBank/DDBJ databases">
        <title>Genomic Encyclopedia of Type Strains, Phase IV (KMG-IV): sequencing the most valuable type-strain genomes for metagenomic binning, comparative biology and taxonomic classification.</title>
        <authorList>
            <person name="Goeker M."/>
        </authorList>
    </citation>
    <scope>NUCLEOTIDE SEQUENCE [LARGE SCALE GENOMIC DNA]</scope>
    <source>
        <strain evidence="4 5">DSM 105074</strain>
    </source>
</reference>
<protein>
    <submittedName>
        <fullName evidence="4">DNA-binding LytR/AlgR family response regulator</fullName>
    </submittedName>
</protein>
<dbReference type="SUPFAM" id="SSF52172">
    <property type="entry name" value="CheY-like"/>
    <property type="match status" value="1"/>
</dbReference>
<dbReference type="InterPro" id="IPR046947">
    <property type="entry name" value="LytR-like"/>
</dbReference>
<dbReference type="PROSITE" id="PS50110">
    <property type="entry name" value="RESPONSE_REGULATORY"/>
    <property type="match status" value="1"/>
</dbReference>
<dbReference type="Gene3D" id="2.40.50.1020">
    <property type="entry name" value="LytTr DNA-binding domain"/>
    <property type="match status" value="1"/>
</dbReference>
<gene>
    <name evidence="4" type="ORF">HNQ92_005360</name>
</gene>
<dbReference type="InterPro" id="IPR007492">
    <property type="entry name" value="LytTR_DNA-bd_dom"/>
</dbReference>
<evidence type="ECO:0000259" key="2">
    <source>
        <dbReference type="PROSITE" id="PS50110"/>
    </source>
</evidence>
<feature type="modified residue" description="4-aspartylphosphate" evidence="1">
    <location>
        <position position="57"/>
    </location>
</feature>
<dbReference type="Gene3D" id="3.40.50.2300">
    <property type="match status" value="1"/>
</dbReference>
<dbReference type="Proteomes" id="UP000557307">
    <property type="component" value="Unassembled WGS sequence"/>
</dbReference>
<name>A0A840U4E2_9BACT</name>
<keyword evidence="5" id="KW-1185">Reference proteome</keyword>
<dbReference type="InterPro" id="IPR001789">
    <property type="entry name" value="Sig_transdc_resp-reg_receiver"/>
</dbReference>
<proteinExistence type="predicted"/>
<comment type="caution">
    <text evidence="4">The sequence shown here is derived from an EMBL/GenBank/DDBJ whole genome shotgun (WGS) entry which is preliminary data.</text>
</comment>
<feature type="domain" description="HTH LytTR-type" evidence="3">
    <location>
        <begin position="144"/>
        <end position="244"/>
    </location>
</feature>
<dbReference type="Pfam" id="PF04397">
    <property type="entry name" value="LytTR"/>
    <property type="match status" value="1"/>
</dbReference>
<dbReference type="EMBL" id="JACHGF010000014">
    <property type="protein sequence ID" value="MBB5287198.1"/>
    <property type="molecule type" value="Genomic_DNA"/>
</dbReference>
<evidence type="ECO:0000313" key="5">
    <source>
        <dbReference type="Proteomes" id="UP000557307"/>
    </source>
</evidence>
<dbReference type="AlphaFoldDB" id="A0A840U4E2"/>
<dbReference type="RefSeq" id="WP_184179055.1">
    <property type="nucleotide sequence ID" value="NZ_JACHGF010000014.1"/>
</dbReference>
<dbReference type="PANTHER" id="PTHR37299:SF1">
    <property type="entry name" value="STAGE 0 SPORULATION PROTEIN A HOMOLOG"/>
    <property type="match status" value="1"/>
</dbReference>
<evidence type="ECO:0000313" key="4">
    <source>
        <dbReference type="EMBL" id="MBB5287198.1"/>
    </source>
</evidence>
<sequence>MKNKLSCLIIDDEPRAQQVLETFVGRVPYLQLLRKCNDAYAAIEAIHELSPDIIFLDINMPEMTGIELLKSFGKNRPKVILTTAYSEYALEGFEYEVTDYLLKPIPFDRFLRAVNRVWEGTERAEIPADKPESTPGTSQDSASIWVKEGKKMIHLNVYDILYVEGMKDYVKLHLAHDKMIVTYLTMSKVEEMLPPKAFLRVNRSYIVRMSAVQSVDGNTIETINKKEIPIGFSYRETVREIMNDRFLKR</sequence>
<dbReference type="GO" id="GO:0000156">
    <property type="term" value="F:phosphorelay response regulator activity"/>
    <property type="evidence" value="ECO:0007669"/>
    <property type="project" value="InterPro"/>
</dbReference>